<protein>
    <submittedName>
        <fullName evidence="1">Uncharacterized protein</fullName>
    </submittedName>
</protein>
<proteinExistence type="predicted"/>
<dbReference type="Proteomes" id="UP000299102">
    <property type="component" value="Unassembled WGS sequence"/>
</dbReference>
<name>A0A4C1UT83_EUMVA</name>
<gene>
    <name evidence="1" type="ORF">EVAR_93316_1</name>
</gene>
<keyword evidence="2" id="KW-1185">Reference proteome</keyword>
<reference evidence="1 2" key="1">
    <citation type="journal article" date="2019" name="Commun. Biol.">
        <title>The bagworm genome reveals a unique fibroin gene that provides high tensile strength.</title>
        <authorList>
            <person name="Kono N."/>
            <person name="Nakamura H."/>
            <person name="Ohtoshi R."/>
            <person name="Tomita M."/>
            <person name="Numata K."/>
            <person name="Arakawa K."/>
        </authorList>
    </citation>
    <scope>NUCLEOTIDE SEQUENCE [LARGE SCALE GENOMIC DNA]</scope>
</reference>
<accession>A0A4C1UT83</accession>
<comment type="caution">
    <text evidence="1">The sequence shown here is derived from an EMBL/GenBank/DDBJ whole genome shotgun (WGS) entry which is preliminary data.</text>
</comment>
<dbReference type="EMBL" id="BGZK01000221">
    <property type="protein sequence ID" value="GBP29519.1"/>
    <property type="molecule type" value="Genomic_DNA"/>
</dbReference>
<dbReference type="AlphaFoldDB" id="A0A4C1UT83"/>
<sequence length="201" mass="21692">MSDNKPETTLRAMPLCRATPTDDVQSQPLGRSEYALIYTLAQCGSGAANGITNAECGGKEGGSGSAVFAHHIVRKQFRAAEFRALYCTEVAWVLRSRTRLALNVASSPLICGRSDGAGIIGKRMRISMTNRIFRSVLRTRRHRICPGFVRAFNSSSGIVLDLDPGHTVDSNPDPTLGFDPGPVLNFGLGLGSRFNSVPHFI</sequence>
<evidence type="ECO:0000313" key="1">
    <source>
        <dbReference type="EMBL" id="GBP29519.1"/>
    </source>
</evidence>
<evidence type="ECO:0000313" key="2">
    <source>
        <dbReference type="Proteomes" id="UP000299102"/>
    </source>
</evidence>
<organism evidence="1 2">
    <name type="scientific">Eumeta variegata</name>
    <name type="common">Bagworm moth</name>
    <name type="synonym">Eumeta japonica</name>
    <dbReference type="NCBI Taxonomy" id="151549"/>
    <lineage>
        <taxon>Eukaryota</taxon>
        <taxon>Metazoa</taxon>
        <taxon>Ecdysozoa</taxon>
        <taxon>Arthropoda</taxon>
        <taxon>Hexapoda</taxon>
        <taxon>Insecta</taxon>
        <taxon>Pterygota</taxon>
        <taxon>Neoptera</taxon>
        <taxon>Endopterygota</taxon>
        <taxon>Lepidoptera</taxon>
        <taxon>Glossata</taxon>
        <taxon>Ditrysia</taxon>
        <taxon>Tineoidea</taxon>
        <taxon>Psychidae</taxon>
        <taxon>Oiketicinae</taxon>
        <taxon>Eumeta</taxon>
    </lineage>
</organism>